<dbReference type="EC" id="2.4.1.16" evidence="2 11"/>
<evidence type="ECO:0000256" key="1">
    <source>
        <dbReference type="ARBA" id="ARBA00004651"/>
    </source>
</evidence>
<name>A0A0N0NK91_9EURO</name>
<dbReference type="InterPro" id="IPR004835">
    <property type="entry name" value="Chitin_synth"/>
</dbReference>
<gene>
    <name evidence="13" type="ORF">AB675_156</name>
</gene>
<evidence type="ECO:0000256" key="6">
    <source>
        <dbReference type="ARBA" id="ARBA00022692"/>
    </source>
</evidence>
<keyword evidence="5 11" id="KW-0808">Transferase</keyword>
<dbReference type="VEuPathDB" id="FungiDB:AB675_156"/>
<keyword evidence="4 11" id="KW-0328">Glycosyltransferase</keyword>
<keyword evidence="8 11" id="KW-0472">Membrane</keyword>
<comment type="caution">
    <text evidence="13">The sequence shown here is derived from an EMBL/GenBank/DDBJ whole genome shotgun (WGS) entry which is preliminary data.</text>
</comment>
<feature type="transmembrane region" description="Helical" evidence="11">
    <location>
        <begin position="547"/>
        <end position="566"/>
    </location>
</feature>
<evidence type="ECO:0000256" key="4">
    <source>
        <dbReference type="ARBA" id="ARBA00022676"/>
    </source>
</evidence>
<reference evidence="13 14" key="1">
    <citation type="submission" date="2015-06" db="EMBL/GenBank/DDBJ databases">
        <title>Draft genome of the ant-associated black yeast Phialophora attae CBS 131958.</title>
        <authorList>
            <person name="Moreno L.F."/>
            <person name="Stielow B.J."/>
            <person name="de Hoog S."/>
            <person name="Vicente V.A."/>
            <person name="Weiss V.A."/>
            <person name="de Vries M."/>
            <person name="Cruz L.M."/>
            <person name="Souza E.M."/>
        </authorList>
    </citation>
    <scope>NUCLEOTIDE SEQUENCE [LARGE SCALE GENOMIC DNA]</scope>
    <source>
        <strain evidence="13 14">CBS 131958</strain>
    </source>
</reference>
<dbReference type="OrthoDB" id="26569at2759"/>
<evidence type="ECO:0000313" key="14">
    <source>
        <dbReference type="Proteomes" id="UP000038010"/>
    </source>
</evidence>
<comment type="catalytic activity">
    <reaction evidence="11">
        <text>[(1-&gt;4)-N-acetyl-beta-D-glucosaminyl](n) + UDP-N-acetyl-alpha-D-glucosamine = [(1-&gt;4)-N-acetyl-beta-D-glucosaminyl](n+1) + UDP + H(+)</text>
        <dbReference type="Rhea" id="RHEA:16637"/>
        <dbReference type="Rhea" id="RHEA-COMP:9593"/>
        <dbReference type="Rhea" id="RHEA-COMP:9595"/>
        <dbReference type="ChEBI" id="CHEBI:15378"/>
        <dbReference type="ChEBI" id="CHEBI:17029"/>
        <dbReference type="ChEBI" id="CHEBI:57705"/>
        <dbReference type="ChEBI" id="CHEBI:58223"/>
        <dbReference type="EC" id="2.4.1.16"/>
    </reaction>
</comment>
<comment type="function">
    <text evidence="11">Polymerizes chitin, a structural polymer of the cell wall and septum, by transferring the sugar moiety of UDP-GlcNAc to the non-reducing end of the growing chitin polymer.</text>
</comment>
<dbReference type="InterPro" id="IPR029044">
    <property type="entry name" value="Nucleotide-diphossugar_trans"/>
</dbReference>
<comment type="similarity">
    <text evidence="10">Belongs to the chitin synthase family. Class III subfamily.</text>
</comment>
<feature type="transmembrane region" description="Helical" evidence="11">
    <location>
        <begin position="470"/>
        <end position="495"/>
    </location>
</feature>
<evidence type="ECO:0000256" key="2">
    <source>
        <dbReference type="ARBA" id="ARBA00012543"/>
    </source>
</evidence>
<evidence type="ECO:0000256" key="9">
    <source>
        <dbReference type="ARBA" id="ARBA00023316"/>
    </source>
</evidence>
<evidence type="ECO:0000256" key="7">
    <source>
        <dbReference type="ARBA" id="ARBA00022989"/>
    </source>
</evidence>
<dbReference type="SUPFAM" id="SSF53448">
    <property type="entry name" value="Nucleotide-diphospho-sugar transferases"/>
    <property type="match status" value="1"/>
</dbReference>
<dbReference type="PANTHER" id="PTHR22914">
    <property type="entry name" value="CHITIN SYNTHASE"/>
    <property type="match status" value="1"/>
</dbReference>
<dbReference type="EMBL" id="LFJN01000022">
    <property type="protein sequence ID" value="KPI37768.1"/>
    <property type="molecule type" value="Genomic_DNA"/>
</dbReference>
<evidence type="ECO:0000256" key="12">
    <source>
        <dbReference type="SAM" id="MobiDB-lite"/>
    </source>
</evidence>
<keyword evidence="6 11" id="KW-0812">Transmembrane</keyword>
<keyword evidence="9 11" id="KW-0961">Cell wall biogenesis/degradation</keyword>
<dbReference type="STRING" id="1664694.A0A0N0NK91"/>
<sequence length="675" mass="75279">MRSERLRSVPDTKTNKLAISIPDSHHTVQATSQSAGIELRRRPWSATDSSHGTGLPKPTPTTKHFDINQDTEPASLYYTPATCPPDEFVLENGYTLQTASPHQPLELLIGVTYYNESRSFLAKSLQGVLDNVRHAARHTSIDGCDAADAVSRRTVICLLLDGYEHCDSEVLELLTSIGIFQEELMRSQVDGVATTAHIFERTCWLSSSELSSDRIIEVENDEIRTPMQILLCLKEKNAKKINSHRWLFNAFGRILNPNVCILLDAGTRPQPSALTGIWKAFQDDPNLGGACGELCVDVGPRWKNLLNPLVAVQNFEYKMSHIMDKSLESCVGYVSVLPGAFSAYRYEALRGEPLRRYFQGDHSCQSSSELARYSTVFHKNMFLAEDRVLGFEILAKAGAKWHLGYVWGCRADTDAPPDIVELLVAGTASAHASTIATINNYLLGFYVWFLVFQIILALGSRPRDLRYLNLLSALVFCMFSAYILSLSIYSLQALAQSYANAQPYPGSTALFSKSNLTSSILVLAVIFGGPIICSLAHLSAWHILTSWLQYILFAPCFVNLLMLHAFCNWHDVSWGTKGSDVAQQVTITPALERASGRSWTVPGEEFKERPTPLRRLLTRLSSRQSSLNAGLQEQSEAYRKLRTYLLLAWLLSNFAIAVCIGSWDIEVRTRNEKLP</sequence>
<evidence type="ECO:0000256" key="8">
    <source>
        <dbReference type="ARBA" id="ARBA00023136"/>
    </source>
</evidence>
<evidence type="ECO:0000256" key="5">
    <source>
        <dbReference type="ARBA" id="ARBA00022679"/>
    </source>
</evidence>
<dbReference type="Proteomes" id="UP000038010">
    <property type="component" value="Unassembled WGS sequence"/>
</dbReference>
<dbReference type="GeneID" id="28733339"/>
<protein>
    <recommendedName>
        <fullName evidence="2 11">Chitin synthase</fullName>
        <ecNumber evidence="2 11">2.4.1.16</ecNumber>
    </recommendedName>
</protein>
<evidence type="ECO:0000313" key="13">
    <source>
        <dbReference type="EMBL" id="KPI37768.1"/>
    </source>
</evidence>
<dbReference type="GO" id="GO:0005886">
    <property type="term" value="C:plasma membrane"/>
    <property type="evidence" value="ECO:0007669"/>
    <property type="project" value="UniProtKB-SubCell"/>
</dbReference>
<keyword evidence="3 11" id="KW-1003">Cell membrane</keyword>
<dbReference type="GO" id="GO:0006031">
    <property type="term" value="P:chitin biosynthetic process"/>
    <property type="evidence" value="ECO:0007669"/>
    <property type="project" value="UniProtKB-UniRule"/>
</dbReference>
<dbReference type="RefSeq" id="XP_017997731.1">
    <property type="nucleotide sequence ID" value="XM_018141470.1"/>
</dbReference>
<evidence type="ECO:0000256" key="3">
    <source>
        <dbReference type="ARBA" id="ARBA00022475"/>
    </source>
</evidence>
<feature type="transmembrane region" description="Helical" evidence="11">
    <location>
        <begin position="515"/>
        <end position="535"/>
    </location>
</feature>
<dbReference type="GO" id="GO:0071555">
    <property type="term" value="P:cell wall organization"/>
    <property type="evidence" value="ECO:0007669"/>
    <property type="project" value="UniProtKB-KW"/>
</dbReference>
<feature type="region of interest" description="Disordered" evidence="12">
    <location>
        <begin position="27"/>
        <end position="64"/>
    </location>
</feature>
<dbReference type="AlphaFoldDB" id="A0A0N0NK91"/>
<feature type="transmembrane region" description="Helical" evidence="11">
    <location>
        <begin position="441"/>
        <end position="458"/>
    </location>
</feature>
<dbReference type="GO" id="GO:0030428">
    <property type="term" value="C:cell septum"/>
    <property type="evidence" value="ECO:0007669"/>
    <property type="project" value="TreeGrafter"/>
</dbReference>
<evidence type="ECO:0000256" key="11">
    <source>
        <dbReference type="RuleBase" id="RU366040"/>
    </source>
</evidence>
<comment type="subcellular location">
    <subcellularLocation>
        <location evidence="1 11">Cell membrane</location>
        <topology evidence="1 11">Multi-pass membrane protein</topology>
    </subcellularLocation>
</comment>
<proteinExistence type="inferred from homology"/>
<dbReference type="GO" id="GO:0004100">
    <property type="term" value="F:chitin synthase activity"/>
    <property type="evidence" value="ECO:0007669"/>
    <property type="project" value="UniProtKB-UniRule"/>
</dbReference>
<dbReference type="Pfam" id="PF01644">
    <property type="entry name" value="Chitin_synth_1"/>
    <property type="match status" value="1"/>
</dbReference>
<feature type="transmembrane region" description="Helical" evidence="11">
    <location>
        <begin position="644"/>
        <end position="663"/>
    </location>
</feature>
<dbReference type="PANTHER" id="PTHR22914:SF11">
    <property type="entry name" value="CHITIN SYNTHASE B"/>
    <property type="match status" value="1"/>
</dbReference>
<keyword evidence="7 11" id="KW-1133">Transmembrane helix</keyword>
<organism evidence="13 14">
    <name type="scientific">Cyphellophora attinorum</name>
    <dbReference type="NCBI Taxonomy" id="1664694"/>
    <lineage>
        <taxon>Eukaryota</taxon>
        <taxon>Fungi</taxon>
        <taxon>Dikarya</taxon>
        <taxon>Ascomycota</taxon>
        <taxon>Pezizomycotina</taxon>
        <taxon>Eurotiomycetes</taxon>
        <taxon>Chaetothyriomycetidae</taxon>
        <taxon>Chaetothyriales</taxon>
        <taxon>Cyphellophoraceae</taxon>
        <taxon>Cyphellophora</taxon>
    </lineage>
</organism>
<accession>A0A0N0NK91</accession>
<keyword evidence="14" id="KW-1185">Reference proteome</keyword>
<evidence type="ECO:0000256" key="10">
    <source>
        <dbReference type="ARBA" id="ARBA00038055"/>
    </source>
</evidence>